<dbReference type="AlphaFoldDB" id="A0A7T0G1C0"/>
<evidence type="ECO:0000313" key="1">
    <source>
        <dbReference type="EMBL" id="QPJ63425.1"/>
    </source>
</evidence>
<reference evidence="1 2" key="1">
    <citation type="submission" date="2020-02" db="EMBL/GenBank/DDBJ databases">
        <title>Genomic and physiological characterization of two novel Nitrospinaceae genera.</title>
        <authorList>
            <person name="Mueller A.J."/>
            <person name="Jung M.-Y."/>
            <person name="Strachan C.R."/>
            <person name="Herbold C.W."/>
            <person name="Kirkegaard R.H."/>
            <person name="Daims H."/>
        </authorList>
    </citation>
    <scope>NUCLEOTIDE SEQUENCE [LARGE SCALE GENOMIC DNA]</scope>
    <source>
        <strain evidence="1">EB</strain>
    </source>
</reference>
<name>A0A7T0G1C0_9BACT</name>
<dbReference type="EMBL" id="CP048685">
    <property type="protein sequence ID" value="QPJ63425.1"/>
    <property type="molecule type" value="Genomic_DNA"/>
</dbReference>
<sequence>MNSNLTIVAILLGASLFFNVAMNYMGDNIADFENRPLPPKKLKKISTNNPLIKVDAKSRDAWTLVDFSSRKTHKVEDLENNLDKLADLDWDLGFQRTKVITNSGETHKAGGVGVMDLGPVKIDEIKKITPGPFVEDTRQWGSLRNEAISSWYNYRTRTHNIESKKSVYLVRTAEKGHMKMRILNYYCNHNESECATGMCTREEAACLTVEYVYVPPEETEFPDPVNVSKNLADPAVQVSIN</sequence>
<accession>A0A7T0G1C0</accession>
<dbReference type="Pfam" id="PF14064">
    <property type="entry name" value="HmuY"/>
    <property type="match status" value="1"/>
</dbReference>
<dbReference type="Proteomes" id="UP000594688">
    <property type="component" value="Chromosome"/>
</dbReference>
<organism evidence="1 2">
    <name type="scientific">Candidatus Nitronauta litoralis</name>
    <dbReference type="NCBI Taxonomy" id="2705533"/>
    <lineage>
        <taxon>Bacteria</taxon>
        <taxon>Pseudomonadati</taxon>
        <taxon>Nitrospinota/Tectimicrobiota group</taxon>
        <taxon>Nitrospinota</taxon>
        <taxon>Nitrospinia</taxon>
        <taxon>Nitrospinales</taxon>
        <taxon>Nitrospinaceae</taxon>
        <taxon>Candidatus Nitronauta</taxon>
    </lineage>
</organism>
<proteinExistence type="predicted"/>
<protein>
    <submittedName>
        <fullName evidence="1">Uncharacterized protein</fullName>
    </submittedName>
</protein>
<evidence type="ECO:0000313" key="2">
    <source>
        <dbReference type="Proteomes" id="UP000594688"/>
    </source>
</evidence>
<dbReference type="InterPro" id="IPR025921">
    <property type="entry name" value="HmuY"/>
</dbReference>
<dbReference type="CDD" id="cd12105">
    <property type="entry name" value="HmuY"/>
    <property type="match status" value="1"/>
</dbReference>
<gene>
    <name evidence="1" type="ORF">G3M70_16705</name>
</gene>
<dbReference type="KEGG" id="nli:G3M70_16705"/>